<protein>
    <submittedName>
        <fullName evidence="2">Uncharacterized protein</fullName>
    </submittedName>
</protein>
<evidence type="ECO:0000256" key="1">
    <source>
        <dbReference type="SAM" id="MobiDB-lite"/>
    </source>
</evidence>
<sequence length="768" mass="83520">MTCINVRLPCLSKSEPSNEYVRPMVRLYRRSSSRICSPVPFNSDLQVYKLAKQSILKSSTEAPAQSFEALATICETKLATSISPCDEKLDSVSKTPILELPISKPALSSAHTSQSFTVNFPDDAPATTDSTVLFDILRHLPPPTQSDMPTSEKRGWHSGESDKSADATSSVNKKRRCNPPRHLPTVSKSSELPEPPSREVNEDLDLQRFLSALLSNPDQLATHINAKISGCSTKDDISSSLASPILCPTDSAPVLDNSQVSHGCPRQPQLPATTFVKSPVNAAALHHRSNNPWDKMSVPVCSSTPSDPPSEWLNDHDLDVCIDNLLLQLEGTKDDKPVDNCSQSLQATSLQVPEAINLLMPSRTSTATAPKGDESELSAVDHVSVSCSSSADLQFVGKKSIVRSLSPPLCLSELSRTFRSSLHSGRREENTKRRSLKKSSAAVLRTPENKVANVVIGKDPPRMCLLQKDALSNENTMQIYEEYVDHHHRAHTTQGALDSSPSMQLPLVRTPALDPFSSSFSVTSVSVAPPLTMQILCSGNLNGSPFWQTIPSERVSSCIYSCVAATRLYSTSSSFSSTKPTVLPHVSTLVPITNRETLESNKEIQNYMKPQCIKVPVTTETSTSSALASTQLISAQQYACPPTSPRKEPVHSSIKENEPMTTICHADRAIVQPLGKQFAIDFPSVSIDVVNDSPNVCLPACSHLSGVPTVVLPLNVDLDSPNPYRVLSSSVLDDGKENRPPLVVHGRARRKVLNLESLDIDHILSQSR</sequence>
<keyword evidence="3" id="KW-1185">Reference proteome</keyword>
<dbReference type="EMBL" id="QNGE01004685">
    <property type="protein sequence ID" value="KAA3672645.1"/>
    <property type="molecule type" value="Genomic_DNA"/>
</dbReference>
<feature type="region of interest" description="Disordered" evidence="1">
    <location>
        <begin position="139"/>
        <end position="199"/>
    </location>
</feature>
<feature type="compositionally biased region" description="Basic and acidic residues" evidence="1">
    <location>
        <begin position="150"/>
        <end position="165"/>
    </location>
</feature>
<accession>A0A5J4NAX3</accession>
<gene>
    <name evidence="2" type="ORF">DEA37_0006756</name>
</gene>
<comment type="caution">
    <text evidence="2">The sequence shown here is derived from an EMBL/GenBank/DDBJ whole genome shotgun (WGS) entry which is preliminary data.</text>
</comment>
<name>A0A5J4NAX3_9TREM</name>
<dbReference type="AlphaFoldDB" id="A0A5J4NAX3"/>
<dbReference type="Proteomes" id="UP000324629">
    <property type="component" value="Unassembled WGS sequence"/>
</dbReference>
<feature type="region of interest" description="Disordered" evidence="1">
    <location>
        <begin position="421"/>
        <end position="442"/>
    </location>
</feature>
<evidence type="ECO:0000313" key="2">
    <source>
        <dbReference type="EMBL" id="KAA3672645.1"/>
    </source>
</evidence>
<organism evidence="2 3">
    <name type="scientific">Paragonimus westermani</name>
    <dbReference type="NCBI Taxonomy" id="34504"/>
    <lineage>
        <taxon>Eukaryota</taxon>
        <taxon>Metazoa</taxon>
        <taxon>Spiralia</taxon>
        <taxon>Lophotrochozoa</taxon>
        <taxon>Platyhelminthes</taxon>
        <taxon>Trematoda</taxon>
        <taxon>Digenea</taxon>
        <taxon>Plagiorchiida</taxon>
        <taxon>Troglotremata</taxon>
        <taxon>Troglotrematidae</taxon>
        <taxon>Paragonimus</taxon>
    </lineage>
</organism>
<reference evidence="2 3" key="1">
    <citation type="journal article" date="2019" name="Gigascience">
        <title>Whole-genome sequence of the oriental lung fluke Paragonimus westermani.</title>
        <authorList>
            <person name="Oey H."/>
            <person name="Zakrzewski M."/>
            <person name="Narain K."/>
            <person name="Devi K.R."/>
            <person name="Agatsuma T."/>
            <person name="Nawaratna S."/>
            <person name="Gobert G.N."/>
            <person name="Jones M.K."/>
            <person name="Ragan M.A."/>
            <person name="McManus D.P."/>
            <person name="Krause L."/>
        </authorList>
    </citation>
    <scope>NUCLEOTIDE SEQUENCE [LARGE SCALE GENOMIC DNA]</scope>
    <source>
        <strain evidence="2 3">IND2009</strain>
    </source>
</reference>
<evidence type="ECO:0000313" key="3">
    <source>
        <dbReference type="Proteomes" id="UP000324629"/>
    </source>
</evidence>
<proteinExistence type="predicted"/>